<evidence type="ECO:0000313" key="1">
    <source>
        <dbReference type="EMBL" id="ORY87618.1"/>
    </source>
</evidence>
<name>A0A1Y2FUF0_PROLT</name>
<keyword evidence="2" id="KW-1185">Reference proteome</keyword>
<dbReference type="Proteomes" id="UP000193685">
    <property type="component" value="Unassembled WGS sequence"/>
</dbReference>
<organism evidence="1 2">
    <name type="scientific">Protomyces lactucae-debilis</name>
    <dbReference type="NCBI Taxonomy" id="2754530"/>
    <lineage>
        <taxon>Eukaryota</taxon>
        <taxon>Fungi</taxon>
        <taxon>Dikarya</taxon>
        <taxon>Ascomycota</taxon>
        <taxon>Taphrinomycotina</taxon>
        <taxon>Taphrinomycetes</taxon>
        <taxon>Taphrinales</taxon>
        <taxon>Protomycetaceae</taxon>
        <taxon>Protomyces</taxon>
    </lineage>
</organism>
<protein>
    <submittedName>
        <fullName evidence="1">Uncharacterized protein</fullName>
    </submittedName>
</protein>
<reference evidence="1 2" key="1">
    <citation type="submission" date="2016-07" db="EMBL/GenBank/DDBJ databases">
        <title>Pervasive Adenine N6-methylation of Active Genes in Fungi.</title>
        <authorList>
            <consortium name="DOE Joint Genome Institute"/>
            <person name="Mondo S.J."/>
            <person name="Dannebaum R.O."/>
            <person name="Kuo R.C."/>
            <person name="Labutti K."/>
            <person name="Haridas S."/>
            <person name="Kuo A."/>
            <person name="Salamov A."/>
            <person name="Ahrendt S.R."/>
            <person name="Lipzen A."/>
            <person name="Sullivan W."/>
            <person name="Andreopoulos W.B."/>
            <person name="Clum A."/>
            <person name="Lindquist E."/>
            <person name="Daum C."/>
            <person name="Ramamoorthy G.K."/>
            <person name="Gryganskyi A."/>
            <person name="Culley D."/>
            <person name="Magnuson J.K."/>
            <person name="James T.Y."/>
            <person name="O'Malley M.A."/>
            <person name="Stajich J.E."/>
            <person name="Spatafora J.W."/>
            <person name="Visel A."/>
            <person name="Grigoriev I.V."/>
        </authorList>
    </citation>
    <scope>NUCLEOTIDE SEQUENCE [LARGE SCALE GENOMIC DNA]</scope>
    <source>
        <strain evidence="1 2">12-1054</strain>
    </source>
</reference>
<accession>A0A1Y2FUF0</accession>
<dbReference type="EMBL" id="MCFI01000001">
    <property type="protein sequence ID" value="ORY87618.1"/>
    <property type="molecule type" value="Genomic_DNA"/>
</dbReference>
<dbReference type="RefSeq" id="XP_040728113.1">
    <property type="nucleotide sequence ID" value="XM_040868391.1"/>
</dbReference>
<comment type="caution">
    <text evidence="1">The sequence shown here is derived from an EMBL/GenBank/DDBJ whole genome shotgun (WGS) entry which is preliminary data.</text>
</comment>
<gene>
    <name evidence="1" type="ORF">BCR37DRAFT_375480</name>
</gene>
<evidence type="ECO:0000313" key="2">
    <source>
        <dbReference type="Proteomes" id="UP000193685"/>
    </source>
</evidence>
<proteinExistence type="predicted"/>
<dbReference type="AlphaFoldDB" id="A0A1Y2FUF0"/>
<dbReference type="GeneID" id="63784990"/>
<sequence length="97" mass="11009">MCLLLCICTFWFCTRHVFVLWRGCPLLAVMGYELVRIAAVVVYAVGRRSSEIHESLLICSFPLLGLRLMACGLRQGVAILLLLRVIKRRHKCCCGRV</sequence>